<dbReference type="EMBL" id="CAEZYP010000011">
    <property type="protein sequence ID" value="CAB4722999.1"/>
    <property type="molecule type" value="Genomic_DNA"/>
</dbReference>
<proteinExistence type="predicted"/>
<organism evidence="2">
    <name type="scientific">freshwater metagenome</name>
    <dbReference type="NCBI Taxonomy" id="449393"/>
    <lineage>
        <taxon>unclassified sequences</taxon>
        <taxon>metagenomes</taxon>
        <taxon>ecological metagenomes</taxon>
    </lineage>
</organism>
<sequence>MNETFPPRVRLRWLLITILLSIINLAGIARTDVAVGTVSDASMLCTTRAATPRIGSRVEALCVARVGIGFATGCAGVAGAALTLRTTGCVCTGAATTGAAGVGAAGAVPGIEILGGVTVFGVGGVPPFGAPETGALVVPA</sequence>
<evidence type="ECO:0000313" key="1">
    <source>
        <dbReference type="EMBL" id="CAB4722999.1"/>
    </source>
</evidence>
<dbReference type="AlphaFoldDB" id="A0A6J7AB73"/>
<evidence type="ECO:0000313" key="2">
    <source>
        <dbReference type="EMBL" id="CAB4829828.1"/>
    </source>
</evidence>
<evidence type="ECO:0000313" key="3">
    <source>
        <dbReference type="EMBL" id="CAB4992156.1"/>
    </source>
</evidence>
<accession>A0A6J7AB73</accession>
<dbReference type="EMBL" id="CAFABJ010000099">
    <property type="protein sequence ID" value="CAB4829828.1"/>
    <property type="molecule type" value="Genomic_DNA"/>
</dbReference>
<name>A0A6J7AB73_9ZZZZ</name>
<reference evidence="2" key="1">
    <citation type="submission" date="2020-05" db="EMBL/GenBank/DDBJ databases">
        <authorList>
            <person name="Chiriac C."/>
            <person name="Salcher M."/>
            <person name="Ghai R."/>
            <person name="Kavagutti S V."/>
        </authorList>
    </citation>
    <scope>NUCLEOTIDE SEQUENCE</scope>
</reference>
<gene>
    <name evidence="1" type="ORF">UFOPK2735_00160</name>
    <name evidence="2" type="ORF">UFOPK3217_00729</name>
    <name evidence="3" type="ORF">UFOPK4022_00231</name>
</gene>
<dbReference type="EMBL" id="CAFBOY010000015">
    <property type="protein sequence ID" value="CAB4992156.1"/>
    <property type="molecule type" value="Genomic_DNA"/>
</dbReference>
<protein>
    <submittedName>
        <fullName evidence="2">Unannotated protein</fullName>
    </submittedName>
</protein>